<keyword evidence="6" id="KW-0999">Mitochondrion inner membrane</keyword>
<keyword evidence="7" id="KW-0106">Calcium</keyword>
<feature type="repeat" description="Solcar" evidence="14">
    <location>
        <begin position="390"/>
        <end position="482"/>
    </location>
</feature>
<dbReference type="GO" id="GO:0005743">
    <property type="term" value="C:mitochondrial inner membrane"/>
    <property type="evidence" value="ECO:0007669"/>
    <property type="project" value="UniProtKB-SubCell"/>
</dbReference>
<dbReference type="GO" id="GO:0043490">
    <property type="term" value="P:malate-aspartate shuttle"/>
    <property type="evidence" value="ECO:0007669"/>
    <property type="project" value="TreeGrafter"/>
</dbReference>
<keyword evidence="10 14" id="KW-0472">Membrane</keyword>
<keyword evidence="4 14" id="KW-0812">Transmembrane</keyword>
<dbReference type="PRINTS" id="PR00926">
    <property type="entry name" value="MITOCARRIER"/>
</dbReference>
<dbReference type="EMBL" id="KV453853">
    <property type="protein sequence ID" value="ODV85141.1"/>
    <property type="molecule type" value="Genomic_DNA"/>
</dbReference>
<evidence type="ECO:0000313" key="16">
    <source>
        <dbReference type="Proteomes" id="UP000094801"/>
    </source>
</evidence>
<comment type="function">
    <text evidence="11">Calcium-dependent mitochondrial aspartate and glutamate carrier. Transport of glutamate in mitochondria is required for mitochondrial transamination reactions and ornithine synthesis. Plays also a role in malate-aspartate NADH shuttle, which is critical for growth on acetate and fatty acids.</text>
</comment>
<organism evidence="15 16">
    <name type="scientific">[Candida] arabinofermentans NRRL YB-2248</name>
    <dbReference type="NCBI Taxonomy" id="983967"/>
    <lineage>
        <taxon>Eukaryota</taxon>
        <taxon>Fungi</taxon>
        <taxon>Dikarya</taxon>
        <taxon>Ascomycota</taxon>
        <taxon>Saccharomycotina</taxon>
        <taxon>Pichiomycetes</taxon>
        <taxon>Pichiales</taxon>
        <taxon>Pichiaceae</taxon>
        <taxon>Ogataea</taxon>
        <taxon>Ogataea/Candida clade</taxon>
    </lineage>
</organism>
<dbReference type="PANTHER" id="PTHR45678:SF9">
    <property type="entry name" value="CALCIUM-BINDING MITOCHONDRIAL CARRIER PROTEIN ARALAR1"/>
    <property type="match status" value="1"/>
</dbReference>
<dbReference type="Gene3D" id="1.50.40.10">
    <property type="entry name" value="Mitochondrial carrier domain"/>
    <property type="match status" value="1"/>
</dbReference>
<dbReference type="GO" id="GO:0005313">
    <property type="term" value="F:L-glutamate transmembrane transporter activity"/>
    <property type="evidence" value="ECO:0007669"/>
    <property type="project" value="TreeGrafter"/>
</dbReference>
<comment type="subcellular location">
    <subcellularLocation>
        <location evidence="1">Mitochondrion inner membrane</location>
        <topology evidence="1">Multi-pass membrane protein</topology>
    </subcellularLocation>
</comment>
<comment type="similarity">
    <text evidence="2">Belongs to the mitochondrial carrier (TC 2.A.29) family.</text>
</comment>
<evidence type="ECO:0000256" key="3">
    <source>
        <dbReference type="ARBA" id="ARBA00022448"/>
    </source>
</evidence>
<evidence type="ECO:0000256" key="14">
    <source>
        <dbReference type="PROSITE-ProRule" id="PRU00282"/>
    </source>
</evidence>
<dbReference type="FunFam" id="1.50.40.10:FF:000004">
    <property type="entry name" value="Calcium-binding mitochondrial carrier protein Aralar1"/>
    <property type="match status" value="1"/>
</dbReference>
<reference evidence="16" key="1">
    <citation type="submission" date="2016-04" db="EMBL/GenBank/DDBJ databases">
        <title>Comparative genomics of biotechnologically important yeasts.</title>
        <authorList>
            <consortium name="DOE Joint Genome Institute"/>
            <person name="Riley R."/>
            <person name="Haridas S."/>
            <person name="Wolfe K.H."/>
            <person name="Lopes M.R."/>
            <person name="Hittinger C.T."/>
            <person name="Goker M."/>
            <person name="Salamov A."/>
            <person name="Wisecaver J."/>
            <person name="Long T.M."/>
            <person name="Aerts A.L."/>
            <person name="Barry K."/>
            <person name="Choi C."/>
            <person name="Clum A."/>
            <person name="Coughlan A.Y."/>
            <person name="Deshpande S."/>
            <person name="Douglass A.P."/>
            <person name="Hanson S.J."/>
            <person name="Klenk H.-P."/>
            <person name="Labutti K."/>
            <person name="Lapidus A."/>
            <person name="Lindquist E."/>
            <person name="Lipzen A."/>
            <person name="Meier-Kolthoff J.P."/>
            <person name="Ohm R.A."/>
            <person name="Otillar R.P."/>
            <person name="Pangilinan J."/>
            <person name="Peng Y."/>
            <person name="Rokas A."/>
            <person name="Rosa C.A."/>
            <person name="Scheuner C."/>
            <person name="Sibirny A.A."/>
            <person name="Slot J.C."/>
            <person name="Stielow J.B."/>
            <person name="Sun H."/>
            <person name="Kurtzman C.P."/>
            <person name="Blackwell M."/>
            <person name="Grigoriev I.V."/>
            <person name="Jeffries T.W."/>
        </authorList>
    </citation>
    <scope>NUCLEOTIDE SEQUENCE [LARGE SCALE GENOMIC DNA]</scope>
    <source>
        <strain evidence="16">NRRL YB-2248</strain>
    </source>
</reference>
<name>A0A1E4T0A8_9ASCO</name>
<evidence type="ECO:0000256" key="1">
    <source>
        <dbReference type="ARBA" id="ARBA00004448"/>
    </source>
</evidence>
<evidence type="ECO:0000256" key="13">
    <source>
        <dbReference type="ARBA" id="ARBA00082232"/>
    </source>
</evidence>
<dbReference type="InterPro" id="IPR023395">
    <property type="entry name" value="MCP_dom_sf"/>
</dbReference>
<dbReference type="InterPro" id="IPR002067">
    <property type="entry name" value="MCP"/>
</dbReference>
<evidence type="ECO:0000256" key="5">
    <source>
        <dbReference type="ARBA" id="ARBA00022737"/>
    </source>
</evidence>
<proteinExistence type="inferred from homology"/>
<dbReference type="GO" id="GO:0015183">
    <property type="term" value="F:L-aspartate transmembrane transporter activity"/>
    <property type="evidence" value="ECO:0007669"/>
    <property type="project" value="TreeGrafter"/>
</dbReference>
<feature type="repeat" description="Solcar" evidence="14">
    <location>
        <begin position="496"/>
        <end position="584"/>
    </location>
</feature>
<keyword evidence="3" id="KW-0813">Transport</keyword>
<evidence type="ECO:0000256" key="11">
    <source>
        <dbReference type="ARBA" id="ARBA00059916"/>
    </source>
</evidence>
<evidence type="ECO:0000256" key="10">
    <source>
        <dbReference type="ARBA" id="ARBA00023136"/>
    </source>
</evidence>
<dbReference type="SUPFAM" id="SSF103506">
    <property type="entry name" value="Mitochondrial carrier"/>
    <property type="match status" value="1"/>
</dbReference>
<keyword evidence="9" id="KW-0496">Mitochondrion</keyword>
<evidence type="ECO:0000256" key="12">
    <source>
        <dbReference type="ARBA" id="ARBA00073787"/>
    </source>
</evidence>
<dbReference type="InterPro" id="IPR051028">
    <property type="entry name" value="Mito_Solute_Carrier"/>
</dbReference>
<keyword evidence="5" id="KW-0677">Repeat</keyword>
<accession>A0A1E4T0A8</accession>
<dbReference type="AlphaFoldDB" id="A0A1E4T0A8"/>
<dbReference type="OrthoDB" id="2161at2759"/>
<dbReference type="PANTHER" id="PTHR45678">
    <property type="entry name" value="MITOCHONDRIAL 2-OXODICARBOXYLATE CARRIER 1-RELATED"/>
    <property type="match status" value="1"/>
</dbReference>
<keyword evidence="16" id="KW-1185">Reference proteome</keyword>
<dbReference type="STRING" id="983967.A0A1E4T0A8"/>
<evidence type="ECO:0000256" key="7">
    <source>
        <dbReference type="ARBA" id="ARBA00022837"/>
    </source>
</evidence>
<evidence type="ECO:0000256" key="6">
    <source>
        <dbReference type="ARBA" id="ARBA00022792"/>
    </source>
</evidence>
<evidence type="ECO:0000256" key="8">
    <source>
        <dbReference type="ARBA" id="ARBA00022989"/>
    </source>
</evidence>
<feature type="repeat" description="Solcar" evidence="14">
    <location>
        <begin position="294"/>
        <end position="380"/>
    </location>
</feature>
<gene>
    <name evidence="15" type="ORF">CANARDRAFT_199113</name>
</gene>
<protein>
    <recommendedName>
        <fullName evidence="12">Mitochondrial aspartate-glutamate transporter AGC1</fullName>
    </recommendedName>
    <alternativeName>
        <fullName evidence="13">Aspartate-glutamate carrier 1</fullName>
    </alternativeName>
</protein>
<evidence type="ECO:0000256" key="2">
    <source>
        <dbReference type="ARBA" id="ARBA00006375"/>
    </source>
</evidence>
<evidence type="ECO:0000256" key="4">
    <source>
        <dbReference type="ARBA" id="ARBA00022692"/>
    </source>
</evidence>
<dbReference type="InterPro" id="IPR018108">
    <property type="entry name" value="MCP_transmembrane"/>
</dbReference>
<sequence length="659" mass="73902">MSSSSIDSNLSNIFNKFSKHYSDINTPDKVLKIDDFIQILQNDSINSTYLSRVSSFQPLDSIGLLYLIADHDKKGYLTINDFQKFSKELLTLEQTNDSPKLLFKLFKLFENDFYTSSDSNSIKTDLNELPKLKFDEKFNKLNKSSITFNDFESILKDIYHTRLPPNILLQLEKLSNKQFGSDLNYDNSISLLTFLKNLPTLNYTIYKQIETNKFSNHDELSRNSFYEFIKKNGGGNSLNIPKETIDLFFNWNSLLLQQQLNKPAITSGDMLAILTDDLIKSKESSSPFSFYPIFNSAYSFLLGSVAGAIGATVVYPIDLVKTRMQNQKGNSLYSSYGDCFRKVLKHEGLVGFYSGLLPQLVGVAPEKAIKLTVNDIVRNIGAGYCDNGQLTMNWEILAGSSAGACQVVFTNPLEITKIRLQVQGETLRQLKEAGKPVVEKSAVDIVRELGIKGLYKGASACLLRDVPFSAIYFPTYANIKKHLFGFDPLNGKRSSLESWELLLSGAMAGMPAAYFTTPCDVIKTRLQVETRPGEKAYKNIGDAFSRILKEEGPTAFFKGGIARICRSSPQFGFTLASYELFQSWIPLKRFYPDPLSSSNTKKDQFGNKFTSLTPGDDESEVLFGLNEGAKKFVNAGLNLNNGFNDVDYLSYLDAKNKKD</sequence>
<evidence type="ECO:0000313" key="15">
    <source>
        <dbReference type="EMBL" id="ODV85141.1"/>
    </source>
</evidence>
<dbReference type="Pfam" id="PF00153">
    <property type="entry name" value="Mito_carr"/>
    <property type="match status" value="3"/>
</dbReference>
<evidence type="ECO:0000256" key="9">
    <source>
        <dbReference type="ARBA" id="ARBA00023128"/>
    </source>
</evidence>
<dbReference type="PROSITE" id="PS50920">
    <property type="entry name" value="SOLCAR"/>
    <property type="match status" value="3"/>
</dbReference>
<keyword evidence="8" id="KW-1133">Transmembrane helix</keyword>
<dbReference type="Proteomes" id="UP000094801">
    <property type="component" value="Unassembled WGS sequence"/>
</dbReference>